<reference evidence="6" key="1">
    <citation type="submission" date="2019-06" db="EMBL/GenBank/DDBJ databases">
        <authorList>
            <consortium name="Wellcome Sanger Institute Data Sharing"/>
        </authorList>
    </citation>
    <scope>NUCLEOTIDE SEQUENCE [LARGE SCALE GENOMIC DNA]</scope>
</reference>
<sequence>PEVVKNEPYGEKADIWALGCILYQMATLQPPFYSTNMLSLASKIVEAQYEPVEEGRYSERVTDMIRWCLSPDAEQRPDIVAVSSRITDLMMRLIDGLHTSQNSLERRVERDRKRAQKYFLERDQTRMNYDASDDDMGLSETKTDICLFIFSPVSCCSAFFSFSSPSVSAGICVSQRKLRQIDDPINRLLVQLHKIIYITQLAPAPHHSIKRRVVERFKKSLFHSGSDPYNLKVELSKVCSISRFHCTSENIKVQTVQTVQKQFVHKNCIFFFSSQIFSSQILVQSSNLNYLSSLVTDYHGSRFVCCTFLK</sequence>
<dbReference type="GO" id="GO:0005524">
    <property type="term" value="F:ATP binding"/>
    <property type="evidence" value="ECO:0007669"/>
    <property type="project" value="UniProtKB-KW"/>
</dbReference>
<keyword evidence="3" id="KW-0418">Kinase</keyword>
<dbReference type="AlphaFoldDB" id="A0A672YEA9"/>
<name>A0A672YEA9_9TELE</name>
<keyword evidence="2" id="KW-0547">Nucleotide-binding</keyword>
<dbReference type="Pfam" id="PF00069">
    <property type="entry name" value="Pkinase"/>
    <property type="match status" value="1"/>
</dbReference>
<dbReference type="InParanoid" id="A0A672YEA9"/>
<evidence type="ECO:0000256" key="2">
    <source>
        <dbReference type="ARBA" id="ARBA00022741"/>
    </source>
</evidence>
<dbReference type="PANTHER" id="PTHR43671">
    <property type="entry name" value="SERINE/THREONINE-PROTEIN KINASE NEK"/>
    <property type="match status" value="1"/>
</dbReference>
<dbReference type="Proteomes" id="UP000472271">
    <property type="component" value="Chromosome 16"/>
</dbReference>
<dbReference type="Ensembl" id="ENSSORT00005001639.1">
    <property type="protein sequence ID" value="ENSSORP00005001591.1"/>
    <property type="gene ID" value="ENSSORG00005000991.1"/>
</dbReference>
<organism evidence="6 7">
    <name type="scientific">Sphaeramia orbicularis</name>
    <name type="common">orbiculate cardinalfish</name>
    <dbReference type="NCBI Taxonomy" id="375764"/>
    <lineage>
        <taxon>Eukaryota</taxon>
        <taxon>Metazoa</taxon>
        <taxon>Chordata</taxon>
        <taxon>Craniata</taxon>
        <taxon>Vertebrata</taxon>
        <taxon>Euteleostomi</taxon>
        <taxon>Actinopterygii</taxon>
        <taxon>Neopterygii</taxon>
        <taxon>Teleostei</taxon>
        <taxon>Neoteleostei</taxon>
        <taxon>Acanthomorphata</taxon>
        <taxon>Gobiaria</taxon>
        <taxon>Kurtiformes</taxon>
        <taxon>Apogonoidei</taxon>
        <taxon>Apogonidae</taxon>
        <taxon>Apogoninae</taxon>
        <taxon>Sphaeramia</taxon>
    </lineage>
</organism>
<proteinExistence type="predicted"/>
<dbReference type="SUPFAM" id="SSF56112">
    <property type="entry name" value="Protein kinase-like (PK-like)"/>
    <property type="match status" value="1"/>
</dbReference>
<dbReference type="InterPro" id="IPR050660">
    <property type="entry name" value="NEK_Ser/Thr_kinase"/>
</dbReference>
<dbReference type="Gene3D" id="1.10.510.10">
    <property type="entry name" value="Transferase(Phosphotransferase) domain 1"/>
    <property type="match status" value="1"/>
</dbReference>
<keyword evidence="7" id="KW-1185">Reference proteome</keyword>
<evidence type="ECO:0000256" key="4">
    <source>
        <dbReference type="ARBA" id="ARBA00022840"/>
    </source>
</evidence>
<keyword evidence="4" id="KW-0067">ATP-binding</keyword>
<evidence type="ECO:0000313" key="6">
    <source>
        <dbReference type="Ensembl" id="ENSSORP00005001591.1"/>
    </source>
</evidence>
<evidence type="ECO:0000256" key="1">
    <source>
        <dbReference type="ARBA" id="ARBA00022679"/>
    </source>
</evidence>
<accession>A0A672YEA9</accession>
<feature type="domain" description="Protein kinase" evidence="5">
    <location>
        <begin position="1"/>
        <end position="90"/>
    </location>
</feature>
<reference evidence="6" key="2">
    <citation type="submission" date="2025-08" db="UniProtKB">
        <authorList>
            <consortium name="Ensembl"/>
        </authorList>
    </citation>
    <scope>IDENTIFICATION</scope>
</reference>
<dbReference type="PANTHER" id="PTHR43671:SF92">
    <property type="entry name" value="SERINE_THREONINE-PROTEIN KINASE NEK10"/>
    <property type="match status" value="1"/>
</dbReference>
<evidence type="ECO:0000259" key="5">
    <source>
        <dbReference type="PROSITE" id="PS50011"/>
    </source>
</evidence>
<evidence type="ECO:0000313" key="7">
    <source>
        <dbReference type="Proteomes" id="UP000472271"/>
    </source>
</evidence>
<keyword evidence="1" id="KW-0808">Transferase</keyword>
<evidence type="ECO:0000256" key="3">
    <source>
        <dbReference type="ARBA" id="ARBA00022777"/>
    </source>
</evidence>
<dbReference type="GO" id="GO:1902749">
    <property type="term" value="P:regulation of cell cycle G2/M phase transition"/>
    <property type="evidence" value="ECO:0007669"/>
    <property type="project" value="TreeGrafter"/>
</dbReference>
<dbReference type="InterPro" id="IPR011009">
    <property type="entry name" value="Kinase-like_dom_sf"/>
</dbReference>
<dbReference type="InterPro" id="IPR000719">
    <property type="entry name" value="Prot_kinase_dom"/>
</dbReference>
<dbReference type="GO" id="GO:0004674">
    <property type="term" value="F:protein serine/threonine kinase activity"/>
    <property type="evidence" value="ECO:0007669"/>
    <property type="project" value="TreeGrafter"/>
</dbReference>
<reference evidence="6" key="3">
    <citation type="submission" date="2025-09" db="UniProtKB">
        <authorList>
            <consortium name="Ensembl"/>
        </authorList>
    </citation>
    <scope>IDENTIFICATION</scope>
</reference>
<dbReference type="PROSITE" id="PS50011">
    <property type="entry name" value="PROTEIN_KINASE_DOM"/>
    <property type="match status" value="1"/>
</dbReference>
<protein>
    <recommendedName>
        <fullName evidence="5">Protein kinase domain-containing protein</fullName>
    </recommendedName>
</protein>